<evidence type="ECO:0000313" key="1">
    <source>
        <dbReference type="EMBL" id="KAG5605000.1"/>
    </source>
</evidence>
<name>A0A9J5YZ02_SOLCO</name>
<dbReference type="OrthoDB" id="1906115at2759"/>
<accession>A0A9J5YZ02</accession>
<proteinExistence type="predicted"/>
<evidence type="ECO:0000313" key="2">
    <source>
        <dbReference type="Proteomes" id="UP000824120"/>
    </source>
</evidence>
<dbReference type="EMBL" id="JACXVP010000005">
    <property type="protein sequence ID" value="KAG5605000.1"/>
    <property type="molecule type" value="Genomic_DNA"/>
</dbReference>
<sequence>MKQTLIQFYHVPLALFVGPRNIQNPISTLKIDYKGKLKEWSKNEQGNLKIQRSKLLSQMEDLDSLLDGRALTEEESVKNAVALMDFEELDINEEIAWRQKSRIDERGLSD</sequence>
<reference evidence="1 2" key="1">
    <citation type="submission" date="2020-09" db="EMBL/GenBank/DDBJ databases">
        <title>De no assembly of potato wild relative species, Solanum commersonii.</title>
        <authorList>
            <person name="Cho K."/>
        </authorList>
    </citation>
    <scope>NUCLEOTIDE SEQUENCE [LARGE SCALE GENOMIC DNA]</scope>
    <source>
        <strain evidence="1">LZ3.2</strain>
        <tissue evidence="1">Leaf</tissue>
    </source>
</reference>
<dbReference type="AlphaFoldDB" id="A0A9J5YZ02"/>
<comment type="caution">
    <text evidence="1">The sequence shown here is derived from an EMBL/GenBank/DDBJ whole genome shotgun (WGS) entry which is preliminary data.</text>
</comment>
<protein>
    <submittedName>
        <fullName evidence="1">Uncharacterized protein</fullName>
    </submittedName>
</protein>
<dbReference type="Proteomes" id="UP000824120">
    <property type="component" value="Chromosome 5"/>
</dbReference>
<gene>
    <name evidence="1" type="ORF">H5410_026492</name>
</gene>
<organism evidence="1 2">
    <name type="scientific">Solanum commersonii</name>
    <name type="common">Commerson's wild potato</name>
    <name type="synonym">Commerson's nightshade</name>
    <dbReference type="NCBI Taxonomy" id="4109"/>
    <lineage>
        <taxon>Eukaryota</taxon>
        <taxon>Viridiplantae</taxon>
        <taxon>Streptophyta</taxon>
        <taxon>Embryophyta</taxon>
        <taxon>Tracheophyta</taxon>
        <taxon>Spermatophyta</taxon>
        <taxon>Magnoliopsida</taxon>
        <taxon>eudicotyledons</taxon>
        <taxon>Gunneridae</taxon>
        <taxon>Pentapetalae</taxon>
        <taxon>asterids</taxon>
        <taxon>lamiids</taxon>
        <taxon>Solanales</taxon>
        <taxon>Solanaceae</taxon>
        <taxon>Solanoideae</taxon>
        <taxon>Solaneae</taxon>
        <taxon>Solanum</taxon>
    </lineage>
</organism>
<keyword evidence="2" id="KW-1185">Reference proteome</keyword>